<gene>
    <name evidence="2" type="ORF">E2C01_088338</name>
</gene>
<name>A0A5B7JF45_PORTR</name>
<evidence type="ECO:0000313" key="3">
    <source>
        <dbReference type="Proteomes" id="UP000324222"/>
    </source>
</evidence>
<sequence length="52" mass="5433">MAGVAGVRCVGLAVSGQATVHPVLEGSVRGHRTVRSREKVHAIAKSRQGNEI</sequence>
<accession>A0A5B7JF45</accession>
<feature type="region of interest" description="Disordered" evidence="1">
    <location>
        <begin position="29"/>
        <end position="52"/>
    </location>
</feature>
<organism evidence="2 3">
    <name type="scientific">Portunus trituberculatus</name>
    <name type="common">Swimming crab</name>
    <name type="synonym">Neptunus trituberculatus</name>
    <dbReference type="NCBI Taxonomy" id="210409"/>
    <lineage>
        <taxon>Eukaryota</taxon>
        <taxon>Metazoa</taxon>
        <taxon>Ecdysozoa</taxon>
        <taxon>Arthropoda</taxon>
        <taxon>Crustacea</taxon>
        <taxon>Multicrustacea</taxon>
        <taxon>Malacostraca</taxon>
        <taxon>Eumalacostraca</taxon>
        <taxon>Eucarida</taxon>
        <taxon>Decapoda</taxon>
        <taxon>Pleocyemata</taxon>
        <taxon>Brachyura</taxon>
        <taxon>Eubrachyura</taxon>
        <taxon>Portunoidea</taxon>
        <taxon>Portunidae</taxon>
        <taxon>Portuninae</taxon>
        <taxon>Portunus</taxon>
    </lineage>
</organism>
<reference evidence="2 3" key="1">
    <citation type="submission" date="2019-05" db="EMBL/GenBank/DDBJ databases">
        <title>Another draft genome of Portunus trituberculatus and its Hox gene families provides insights of decapod evolution.</title>
        <authorList>
            <person name="Jeong J.-H."/>
            <person name="Song I."/>
            <person name="Kim S."/>
            <person name="Choi T."/>
            <person name="Kim D."/>
            <person name="Ryu S."/>
            <person name="Kim W."/>
        </authorList>
    </citation>
    <scope>NUCLEOTIDE SEQUENCE [LARGE SCALE GENOMIC DNA]</scope>
    <source>
        <tissue evidence="2">Muscle</tissue>
    </source>
</reference>
<protein>
    <submittedName>
        <fullName evidence="2">Uncharacterized protein</fullName>
    </submittedName>
</protein>
<evidence type="ECO:0000256" key="1">
    <source>
        <dbReference type="SAM" id="MobiDB-lite"/>
    </source>
</evidence>
<proteinExistence type="predicted"/>
<keyword evidence="3" id="KW-1185">Reference proteome</keyword>
<dbReference type="AlphaFoldDB" id="A0A5B7JF45"/>
<dbReference type="EMBL" id="VSRR010094046">
    <property type="protein sequence ID" value="MPC93215.1"/>
    <property type="molecule type" value="Genomic_DNA"/>
</dbReference>
<dbReference type="Proteomes" id="UP000324222">
    <property type="component" value="Unassembled WGS sequence"/>
</dbReference>
<evidence type="ECO:0000313" key="2">
    <source>
        <dbReference type="EMBL" id="MPC93215.1"/>
    </source>
</evidence>
<comment type="caution">
    <text evidence="2">The sequence shown here is derived from an EMBL/GenBank/DDBJ whole genome shotgun (WGS) entry which is preliminary data.</text>
</comment>